<name>U6R7M2_9BACT</name>
<dbReference type="HOGENOM" id="CLU_066812_0_0_10"/>
<dbReference type="AlphaFoldDB" id="U6R7M2"/>
<proteinExistence type="predicted"/>
<dbReference type="Proteomes" id="UP000017831">
    <property type="component" value="Unassembled WGS sequence"/>
</dbReference>
<dbReference type="SUPFAM" id="SSF50969">
    <property type="entry name" value="YVTN repeat-like/Quinoprotein amine dehydrogenase"/>
    <property type="match status" value="1"/>
</dbReference>
<organism evidence="1 2">
    <name type="scientific">Phocaeicola massiliensis B84634 = Timone 84634 = DSM 17679 = JCM 13223</name>
    <dbReference type="NCBI Taxonomy" id="1121098"/>
    <lineage>
        <taxon>Bacteria</taxon>
        <taxon>Pseudomonadati</taxon>
        <taxon>Bacteroidota</taxon>
        <taxon>Bacteroidia</taxon>
        <taxon>Bacteroidales</taxon>
        <taxon>Bacteroidaceae</taxon>
        <taxon>Phocaeicola</taxon>
    </lineage>
</organism>
<sequence>MNIKIILLGLFTLSFVQCTTHTTDTTIGYKFSNQETLVFEDIDYPEILGDIMQIIKIDSLLLINDYYGDSLLTVFNLNSNKVERKLLGQGEGPNELISPLEVLLSNNNLWILSRPIHQLNHLSTQSIHKTPKLVRDLQVKTEADCFVPLTDTQFVLSGFWKKRYAWMNLQKSDELIEFGEFPDFWEAEKDIPHLSKAMFHQCHFAVNPQKHLFASCSYFVLEIYEYDPSGKKCPTLKFKKQLGKYQYKFSTDEHVVFAKMKEGCDPVSVDIVGTENHIYLLTQDPEQRKQRNILVLDWKGNPVKLLKTGQRVMCFAVDEENQMGYGIIQDPEDKLVSFKYNL</sequence>
<dbReference type="InterPro" id="IPR011044">
    <property type="entry name" value="Quino_amine_DH_bsu"/>
</dbReference>
<evidence type="ECO:0000313" key="2">
    <source>
        <dbReference type="Proteomes" id="UP000017831"/>
    </source>
</evidence>
<dbReference type="GeneID" id="60060173"/>
<comment type="caution">
    <text evidence="1">The sequence shown here is derived from an EMBL/GenBank/DDBJ whole genome shotgun (WGS) entry which is preliminary data.</text>
</comment>
<reference evidence="1 2" key="1">
    <citation type="submission" date="2013-04" db="EMBL/GenBank/DDBJ databases">
        <title>The Genome Sequence of Bacteroides massiliensis DSM 17679.</title>
        <authorList>
            <consortium name="The Broad Institute Genomics Platform"/>
            <person name="Earl A."/>
            <person name="Ward D."/>
            <person name="Feldgarden M."/>
            <person name="Gevers D."/>
            <person name="Martens E."/>
            <person name="Fenner L."/>
            <person name="Roux V."/>
            <person name="Mallet M.N."/>
            <person name="Raoult D."/>
            <person name="Walker B."/>
            <person name="Young S."/>
            <person name="Zeng Q."/>
            <person name="Gargeya S."/>
            <person name="Fitzgerald M."/>
            <person name="Haas B."/>
            <person name="Abouelleil A."/>
            <person name="Allen A.W."/>
            <person name="Alvarado L."/>
            <person name="Arachchi H.M."/>
            <person name="Berlin A.M."/>
            <person name="Chapman S.B."/>
            <person name="Gainer-Dewar J."/>
            <person name="Goldberg J."/>
            <person name="Griggs A."/>
            <person name="Gujja S."/>
            <person name="Hansen M."/>
            <person name="Howarth C."/>
            <person name="Imamovic A."/>
            <person name="Ireland A."/>
            <person name="Larimer J."/>
            <person name="McCowan C."/>
            <person name="Murphy C."/>
            <person name="Pearson M."/>
            <person name="Poon T.W."/>
            <person name="Priest M."/>
            <person name="Roberts A."/>
            <person name="Saif S."/>
            <person name="Shea T."/>
            <person name="Sisk P."/>
            <person name="Sykes S."/>
            <person name="Wortman J."/>
            <person name="Nusbaum C."/>
            <person name="Birren B."/>
        </authorList>
    </citation>
    <scope>NUCLEOTIDE SEQUENCE [LARGE SCALE GENOMIC DNA]</scope>
    <source>
        <strain evidence="2">B84634 / Timone 84634 / DSM 17679 / JCM 13223</strain>
    </source>
</reference>
<accession>U6R7M2</accession>
<dbReference type="Pfam" id="PF15869">
    <property type="entry name" value="TolB_like"/>
    <property type="match status" value="1"/>
</dbReference>
<dbReference type="STRING" id="1121098.HMPREF1534_03971"/>
<dbReference type="eggNOG" id="ENOG50312PZ">
    <property type="taxonomic scope" value="Bacteria"/>
</dbReference>
<keyword evidence="2" id="KW-1185">Reference proteome</keyword>
<evidence type="ECO:0008006" key="3">
    <source>
        <dbReference type="Google" id="ProtNLM"/>
    </source>
</evidence>
<dbReference type="OrthoDB" id="1047112at2"/>
<dbReference type="RefSeq" id="WP_005945728.1">
    <property type="nucleotide sequence ID" value="NZ_KB890388.1"/>
</dbReference>
<dbReference type="PATRIC" id="fig|1121098.3.peg.4058"/>
<dbReference type="EMBL" id="AQHY01000045">
    <property type="protein sequence ID" value="EOA52080.1"/>
    <property type="molecule type" value="Genomic_DNA"/>
</dbReference>
<evidence type="ECO:0000313" key="1">
    <source>
        <dbReference type="EMBL" id="EOA52080.1"/>
    </source>
</evidence>
<gene>
    <name evidence="1" type="ORF">HMPREF1534_03971</name>
</gene>
<protein>
    <recommendedName>
        <fullName evidence="3">6-bladed beta-propeller</fullName>
    </recommendedName>
</protein>